<dbReference type="Proteomes" id="UP000828390">
    <property type="component" value="Unassembled WGS sequence"/>
</dbReference>
<proteinExistence type="predicted"/>
<evidence type="ECO:0000313" key="1">
    <source>
        <dbReference type="EMBL" id="KAH3726593.1"/>
    </source>
</evidence>
<protein>
    <submittedName>
        <fullName evidence="1">Uncharacterized protein</fullName>
    </submittedName>
</protein>
<organism evidence="1 2">
    <name type="scientific">Dreissena polymorpha</name>
    <name type="common">Zebra mussel</name>
    <name type="synonym">Mytilus polymorpha</name>
    <dbReference type="NCBI Taxonomy" id="45954"/>
    <lineage>
        <taxon>Eukaryota</taxon>
        <taxon>Metazoa</taxon>
        <taxon>Spiralia</taxon>
        <taxon>Lophotrochozoa</taxon>
        <taxon>Mollusca</taxon>
        <taxon>Bivalvia</taxon>
        <taxon>Autobranchia</taxon>
        <taxon>Heteroconchia</taxon>
        <taxon>Euheterodonta</taxon>
        <taxon>Imparidentia</taxon>
        <taxon>Neoheterodontei</taxon>
        <taxon>Myida</taxon>
        <taxon>Dreissenoidea</taxon>
        <taxon>Dreissenidae</taxon>
        <taxon>Dreissena</taxon>
    </lineage>
</organism>
<reference evidence="1" key="2">
    <citation type="submission" date="2020-11" db="EMBL/GenBank/DDBJ databases">
        <authorList>
            <person name="McCartney M.A."/>
            <person name="Auch B."/>
            <person name="Kono T."/>
            <person name="Mallez S."/>
            <person name="Becker A."/>
            <person name="Gohl D.M."/>
            <person name="Silverstein K.A.T."/>
            <person name="Koren S."/>
            <person name="Bechman K.B."/>
            <person name="Herman A."/>
            <person name="Abrahante J.E."/>
            <person name="Garbe J."/>
        </authorList>
    </citation>
    <scope>NUCLEOTIDE SEQUENCE</scope>
    <source>
        <strain evidence="1">Duluth1</strain>
        <tissue evidence="1">Whole animal</tissue>
    </source>
</reference>
<reference evidence="1" key="1">
    <citation type="journal article" date="2019" name="bioRxiv">
        <title>The Genome of the Zebra Mussel, Dreissena polymorpha: A Resource for Invasive Species Research.</title>
        <authorList>
            <person name="McCartney M.A."/>
            <person name="Auch B."/>
            <person name="Kono T."/>
            <person name="Mallez S."/>
            <person name="Zhang Y."/>
            <person name="Obille A."/>
            <person name="Becker A."/>
            <person name="Abrahante J.E."/>
            <person name="Garbe J."/>
            <person name="Badalamenti J.P."/>
            <person name="Herman A."/>
            <person name="Mangelson H."/>
            <person name="Liachko I."/>
            <person name="Sullivan S."/>
            <person name="Sone E.D."/>
            <person name="Koren S."/>
            <person name="Silverstein K.A.T."/>
            <person name="Beckman K.B."/>
            <person name="Gohl D.M."/>
        </authorList>
    </citation>
    <scope>NUCLEOTIDE SEQUENCE</scope>
    <source>
        <strain evidence="1">Duluth1</strain>
        <tissue evidence="1">Whole animal</tissue>
    </source>
</reference>
<sequence length="157" mass="17174">MAAPKKDRILCNFMGYECGGGGSNESIDIFTEAVMNFIDTDVPAIAGASTVALYTSFTLTKINSPPTGSQFYEDRRINVASRVLTRKNALPPGGHVFQANGNIFELKKQAVSSGGHVFQPNRTNFDLSQKQFGTSVLSEFHEAQKNFKRNSFPVSCK</sequence>
<keyword evidence="2" id="KW-1185">Reference proteome</keyword>
<name>A0A9D4CLJ1_DREPO</name>
<accession>A0A9D4CLJ1</accession>
<dbReference type="EMBL" id="JAIWYP010000012">
    <property type="protein sequence ID" value="KAH3726593.1"/>
    <property type="molecule type" value="Genomic_DNA"/>
</dbReference>
<evidence type="ECO:0000313" key="2">
    <source>
        <dbReference type="Proteomes" id="UP000828390"/>
    </source>
</evidence>
<dbReference type="AlphaFoldDB" id="A0A9D4CLJ1"/>
<comment type="caution">
    <text evidence="1">The sequence shown here is derived from an EMBL/GenBank/DDBJ whole genome shotgun (WGS) entry which is preliminary data.</text>
</comment>
<gene>
    <name evidence="1" type="ORF">DPMN_052460</name>
</gene>